<feature type="chain" id="PRO_5032676340" description="Ig-like domain-containing protein" evidence="1">
    <location>
        <begin position="24"/>
        <end position="606"/>
    </location>
</feature>
<organism evidence="2 3">
    <name type="scientific">Mytilus galloprovincialis</name>
    <name type="common">Mediterranean mussel</name>
    <dbReference type="NCBI Taxonomy" id="29158"/>
    <lineage>
        <taxon>Eukaryota</taxon>
        <taxon>Metazoa</taxon>
        <taxon>Spiralia</taxon>
        <taxon>Lophotrochozoa</taxon>
        <taxon>Mollusca</taxon>
        <taxon>Bivalvia</taxon>
        <taxon>Autobranchia</taxon>
        <taxon>Pteriomorphia</taxon>
        <taxon>Mytilida</taxon>
        <taxon>Mytiloidea</taxon>
        <taxon>Mytilidae</taxon>
        <taxon>Mytilinae</taxon>
        <taxon>Mytilus</taxon>
    </lineage>
</organism>
<keyword evidence="3" id="KW-1185">Reference proteome</keyword>
<dbReference type="Proteomes" id="UP000596742">
    <property type="component" value="Unassembled WGS sequence"/>
</dbReference>
<sequence length="606" mass="67485">MKAGDMPLFILLASIFMVHTSSAVNNLCLYCDHVALPQDCTHVVRCPNQQNCYLEKFQTIEGRIYYKLGCKDVAQCSDVAIGRRKTLEINKRTNVERGNLALYNKRDLGDTSLCHACCSGQDVCNVEGLCGAPTLNKYGGTICFACSQEEQPDSCRQIRLCASGQGCVTREIVNQLSRRTLYQTGCGSRDQCLAEDDRTQCCTSDLCNNMIPCNVKLNARLGVPYVGSDGKVKFNCSILTSTLRTDVQYSVTWTIDGFPLKSKNGIALVSALSSHERVAIFDTINLQGNLNKMLRCKVEVTCSNNSKVEHVNSNGYWVGMKVSPQRIRHTIKQNVTVESTLPLISLDPLDKLSVGIQIESTGRNVTKCAYSFELHSSTGKYTTKIPVHITPHSFYKLSDTLIFQRLKNLNYPMFYDYSLPIVHIGPYVTSHDDFSSCKLEGNSVRVFDNSILGIPQGEYLYLILYRTNDVPTMEVEVKRQMNDMKMVTCGVFVKEGNDAVQIDVCEKTTSQFVPKVKYLSKSAERTIVVQQSDNGLRFVITVLTGSNITVDINRSYVDMNVTLSIINRDLNPPGGICGNETWSDIPGIGYVSSKGQKKSAFFQTWT</sequence>
<dbReference type="SUPFAM" id="SSF57302">
    <property type="entry name" value="Snake toxin-like"/>
    <property type="match status" value="1"/>
</dbReference>
<protein>
    <recommendedName>
        <fullName evidence="4">Ig-like domain-containing protein</fullName>
    </recommendedName>
</protein>
<name>A0A8B6FUC3_MYTGA</name>
<dbReference type="AlphaFoldDB" id="A0A8B6FUC3"/>
<comment type="caution">
    <text evidence="2">The sequence shown here is derived from an EMBL/GenBank/DDBJ whole genome shotgun (WGS) entry which is preliminary data.</text>
</comment>
<dbReference type="InterPro" id="IPR045860">
    <property type="entry name" value="Snake_toxin-like_sf"/>
</dbReference>
<proteinExistence type="predicted"/>
<evidence type="ECO:0000256" key="1">
    <source>
        <dbReference type="SAM" id="SignalP"/>
    </source>
</evidence>
<evidence type="ECO:0000313" key="3">
    <source>
        <dbReference type="Proteomes" id="UP000596742"/>
    </source>
</evidence>
<gene>
    <name evidence="2" type="ORF">MGAL_10B079783</name>
</gene>
<dbReference type="OrthoDB" id="6109993at2759"/>
<keyword evidence="1" id="KW-0732">Signal</keyword>
<dbReference type="EMBL" id="UYJE01007340">
    <property type="protein sequence ID" value="VDI53874.1"/>
    <property type="molecule type" value="Genomic_DNA"/>
</dbReference>
<evidence type="ECO:0008006" key="4">
    <source>
        <dbReference type="Google" id="ProtNLM"/>
    </source>
</evidence>
<evidence type="ECO:0000313" key="2">
    <source>
        <dbReference type="EMBL" id="VDI53874.1"/>
    </source>
</evidence>
<feature type="signal peptide" evidence="1">
    <location>
        <begin position="1"/>
        <end position="23"/>
    </location>
</feature>
<reference evidence="2" key="1">
    <citation type="submission" date="2018-11" db="EMBL/GenBank/DDBJ databases">
        <authorList>
            <person name="Alioto T."/>
            <person name="Alioto T."/>
        </authorList>
    </citation>
    <scope>NUCLEOTIDE SEQUENCE</scope>
</reference>
<accession>A0A8B6FUC3</accession>